<dbReference type="AlphaFoldDB" id="A0A8X8GDD3"/>
<sequence length="109" mass="12793">MLKPNISFKTKKWTCKQCGLLKDISKWKIKVGSAVFFNIKTFNKNFDCIIKTINGIVLDRQNKFLTIVDENNQDTYFVDQDEVYLKDSPALFLYNMYGKCICAQKNEQF</sequence>
<protein>
    <submittedName>
        <fullName evidence="1">Uncharacterized protein</fullName>
    </submittedName>
</protein>
<reference evidence="1" key="1">
    <citation type="submission" date="2021-07" db="EMBL/GenBank/DDBJ databases">
        <authorList>
            <person name="Fernandez M."/>
            <person name="Pereira P."/>
            <person name="Torres Tejerizo G.A."/>
            <person name="Gonzalez P."/>
            <person name="Agostini E."/>
        </authorList>
    </citation>
    <scope>NUCLEOTIDE SEQUENCE</scope>
    <source>
        <strain evidence="1">SFC 500-1A</strain>
    </source>
</reference>
<evidence type="ECO:0000313" key="1">
    <source>
        <dbReference type="EMBL" id="MCF0263612.1"/>
    </source>
</evidence>
<organism evidence="1 2">
    <name type="scientific">Acinetobacter guillouiae</name>
    <name type="common">Acinetobacter genomosp. 11</name>
    <dbReference type="NCBI Taxonomy" id="106649"/>
    <lineage>
        <taxon>Bacteria</taxon>
        <taxon>Pseudomonadati</taxon>
        <taxon>Pseudomonadota</taxon>
        <taxon>Gammaproteobacteria</taxon>
        <taxon>Moraxellales</taxon>
        <taxon>Moraxellaceae</taxon>
        <taxon>Acinetobacter</taxon>
    </lineage>
</organism>
<evidence type="ECO:0000313" key="2">
    <source>
        <dbReference type="Proteomes" id="UP000887320"/>
    </source>
</evidence>
<dbReference type="RefSeq" id="WP_234622753.1">
    <property type="nucleotide sequence ID" value="NZ_JAHWXT010000001.1"/>
</dbReference>
<proteinExistence type="predicted"/>
<comment type="caution">
    <text evidence="1">The sequence shown here is derived from an EMBL/GenBank/DDBJ whole genome shotgun (WGS) entry which is preliminary data.</text>
</comment>
<accession>A0A8X8GDD3</accession>
<dbReference type="Proteomes" id="UP000887320">
    <property type="component" value="Unassembled WGS sequence"/>
</dbReference>
<name>A0A8X8GDD3_ACIGI</name>
<gene>
    <name evidence="1" type="ORF">KW868_03910</name>
</gene>
<dbReference type="EMBL" id="JAHWXT010000001">
    <property type="protein sequence ID" value="MCF0263612.1"/>
    <property type="molecule type" value="Genomic_DNA"/>
</dbReference>